<keyword evidence="2" id="KW-0436">Ligase</keyword>
<evidence type="ECO:0000313" key="2">
    <source>
        <dbReference type="EMBL" id="KGP63503.1"/>
    </source>
</evidence>
<keyword evidence="2" id="KW-0030">Aminoacyl-tRNA synthetase</keyword>
<dbReference type="Pfam" id="PF04073">
    <property type="entry name" value="tRNA_edit"/>
    <property type="match status" value="1"/>
</dbReference>
<comment type="caution">
    <text evidence="2">The sequence shown here is derived from an EMBL/GenBank/DDBJ whole genome shotgun (WGS) entry which is preliminary data.</text>
</comment>
<protein>
    <submittedName>
        <fullName evidence="2">Prolyl-tRNA synthetase</fullName>
    </submittedName>
</protein>
<dbReference type="CDD" id="cd04332">
    <property type="entry name" value="YbaK_like"/>
    <property type="match status" value="1"/>
</dbReference>
<dbReference type="InterPro" id="IPR036754">
    <property type="entry name" value="YbaK/aa-tRNA-synt-asso_dom_sf"/>
</dbReference>
<dbReference type="AlphaFoldDB" id="A0A0A2T7W1"/>
<dbReference type="EMBL" id="JNCF01000015">
    <property type="protein sequence ID" value="KGP63503.1"/>
    <property type="molecule type" value="Genomic_DNA"/>
</dbReference>
<dbReference type="GO" id="GO:0002161">
    <property type="term" value="F:aminoacyl-tRNA deacylase activity"/>
    <property type="evidence" value="ECO:0007669"/>
    <property type="project" value="InterPro"/>
</dbReference>
<dbReference type="InterPro" id="IPR007214">
    <property type="entry name" value="YbaK/aa-tRNA-synth-assoc-dom"/>
</dbReference>
<evidence type="ECO:0000259" key="1">
    <source>
        <dbReference type="Pfam" id="PF04073"/>
    </source>
</evidence>
<dbReference type="OrthoDB" id="9786549at2"/>
<dbReference type="Gene3D" id="3.90.960.10">
    <property type="entry name" value="YbaK/aminoacyl-tRNA synthetase-associated domain"/>
    <property type="match status" value="1"/>
</dbReference>
<sequence>MPVKKLKEFLEDHKVRYLSVAHSPAYTAQEIAAAAHVSGKQLAKTVIIKKDGQLAMVVLPATDHVTFSKLQEAVGAKGLELASESEFKGKFEECDVGAMPPFGNLYGLPVFVSNKLSDQDDILFNAGSHSELVQLAFRDFEKLVHPKVVAL</sequence>
<organism evidence="2 3">
    <name type="scientific">Legionella norrlandica</name>
    <dbReference type="NCBI Taxonomy" id="1498499"/>
    <lineage>
        <taxon>Bacteria</taxon>
        <taxon>Pseudomonadati</taxon>
        <taxon>Pseudomonadota</taxon>
        <taxon>Gammaproteobacteria</taxon>
        <taxon>Legionellales</taxon>
        <taxon>Legionellaceae</taxon>
        <taxon>Legionella</taxon>
    </lineage>
</organism>
<keyword evidence="3" id="KW-1185">Reference proteome</keyword>
<dbReference type="Proteomes" id="UP000054422">
    <property type="component" value="Unassembled WGS sequence"/>
</dbReference>
<feature type="domain" description="YbaK/aminoacyl-tRNA synthetase-associated" evidence="1">
    <location>
        <begin position="22"/>
        <end position="143"/>
    </location>
</feature>
<proteinExistence type="predicted"/>
<reference evidence="2 3" key="1">
    <citation type="submission" date="2014-05" db="EMBL/GenBank/DDBJ databases">
        <authorList>
            <person name="Rizzardi K."/>
            <person name="Winiecka-Krusnell J."/>
            <person name="Ramliden M."/>
            <person name="Alm E."/>
            <person name="Andersson S."/>
            <person name="Byfors S."/>
        </authorList>
    </citation>
    <scope>NUCLEOTIDE SEQUENCE [LARGE SCALE GENOMIC DNA]</scope>
    <source>
        <strain evidence="2 3">LEGN</strain>
    </source>
</reference>
<dbReference type="GO" id="GO:0004812">
    <property type="term" value="F:aminoacyl-tRNA ligase activity"/>
    <property type="evidence" value="ECO:0007669"/>
    <property type="project" value="UniProtKB-KW"/>
</dbReference>
<accession>A0A0A2T7W1</accession>
<dbReference type="SUPFAM" id="SSF55826">
    <property type="entry name" value="YbaK/ProRS associated domain"/>
    <property type="match status" value="1"/>
</dbReference>
<evidence type="ECO:0000313" key="3">
    <source>
        <dbReference type="Proteomes" id="UP000054422"/>
    </source>
</evidence>
<gene>
    <name evidence="2" type="ORF">EP47_11980</name>
</gene>
<dbReference type="RefSeq" id="WP_035888625.1">
    <property type="nucleotide sequence ID" value="NZ_JNCF01000015.1"/>
</dbReference>
<name>A0A0A2T7W1_9GAMM</name>
<dbReference type="STRING" id="1498499.EP47_11980"/>